<proteinExistence type="predicted"/>
<accession>A0A398B6E3</accession>
<protein>
    <recommendedName>
        <fullName evidence="3">Head-tail adaptor protein</fullName>
    </recommendedName>
</protein>
<dbReference type="RefSeq" id="WP_119112859.1">
    <property type="nucleotide sequence ID" value="NZ_CBCSEO010000031.1"/>
</dbReference>
<name>A0A398B6E3_9BACI</name>
<reference evidence="1 2" key="1">
    <citation type="submission" date="2018-08" db="EMBL/GenBank/DDBJ databases">
        <title>Bacillus jemisoniae sp. nov., Bacillus chryseoplanitiae sp. nov., Bacillus resnikiae sp. nov., and Bacillus frankliniae sp. nov., isolated from Viking spacecraft and associated surfaces.</title>
        <authorList>
            <person name="Seuylemezian A."/>
            <person name="Vaishampayan P."/>
        </authorList>
    </citation>
    <scope>NUCLEOTIDE SEQUENCE [LARGE SCALE GENOMIC DNA]</scope>
    <source>
        <strain evidence="1 2">JJ-247</strain>
    </source>
</reference>
<evidence type="ECO:0000313" key="1">
    <source>
        <dbReference type="EMBL" id="RID85024.1"/>
    </source>
</evidence>
<dbReference type="Proteomes" id="UP000265816">
    <property type="component" value="Unassembled WGS sequence"/>
</dbReference>
<organism evidence="1 2">
    <name type="scientific">Mesobacillus zeae</name>
    <dbReference type="NCBI Taxonomy" id="1917180"/>
    <lineage>
        <taxon>Bacteria</taxon>
        <taxon>Bacillati</taxon>
        <taxon>Bacillota</taxon>
        <taxon>Bacilli</taxon>
        <taxon>Bacillales</taxon>
        <taxon>Bacillaceae</taxon>
        <taxon>Mesobacillus</taxon>
    </lineage>
</organism>
<dbReference type="AlphaFoldDB" id="A0A398B6E3"/>
<keyword evidence="2" id="KW-1185">Reference proteome</keyword>
<dbReference type="EMBL" id="QWVT01000017">
    <property type="protein sequence ID" value="RID85024.1"/>
    <property type="molecule type" value="Genomic_DNA"/>
</dbReference>
<gene>
    <name evidence="1" type="ORF">D1970_10680</name>
</gene>
<comment type="caution">
    <text evidence="1">The sequence shown here is derived from an EMBL/GenBank/DDBJ whole genome shotgun (WGS) entry which is preliminary data.</text>
</comment>
<evidence type="ECO:0000313" key="2">
    <source>
        <dbReference type="Proteomes" id="UP000265816"/>
    </source>
</evidence>
<evidence type="ECO:0008006" key="3">
    <source>
        <dbReference type="Google" id="ProtNLM"/>
    </source>
</evidence>
<dbReference type="OrthoDB" id="2936985at2"/>
<sequence>MPEMMSFKSLLDQYSVPFTAYAAGDGHWTDGGDWEPGVIAPVEMTGVILPFSDDDLRYAENGTYSVKDRKILTVYSVVEGQKVRYKNTTYTVQNFKDLSEYTDVNAYIARWAGNESSDN</sequence>